<comment type="caution">
    <text evidence="2">The sequence shown here is derived from an EMBL/GenBank/DDBJ whole genome shotgun (WGS) entry which is preliminary data.</text>
</comment>
<name>A0AAD4LN32_9AGAM</name>
<keyword evidence="3" id="KW-1185">Reference proteome</keyword>
<evidence type="ECO:0000256" key="1">
    <source>
        <dbReference type="SAM" id="Phobius"/>
    </source>
</evidence>
<evidence type="ECO:0000313" key="3">
    <source>
        <dbReference type="Proteomes" id="UP001201163"/>
    </source>
</evidence>
<keyword evidence="1" id="KW-1133">Transmembrane helix</keyword>
<keyword evidence="1" id="KW-0812">Transmembrane</keyword>
<dbReference type="EMBL" id="JAKELL010000004">
    <property type="protein sequence ID" value="KAH8999050.1"/>
    <property type="molecule type" value="Genomic_DNA"/>
</dbReference>
<dbReference type="Proteomes" id="UP001201163">
    <property type="component" value="Unassembled WGS sequence"/>
</dbReference>
<organism evidence="2 3">
    <name type="scientific">Lactarius akahatsu</name>
    <dbReference type="NCBI Taxonomy" id="416441"/>
    <lineage>
        <taxon>Eukaryota</taxon>
        <taxon>Fungi</taxon>
        <taxon>Dikarya</taxon>
        <taxon>Basidiomycota</taxon>
        <taxon>Agaricomycotina</taxon>
        <taxon>Agaricomycetes</taxon>
        <taxon>Russulales</taxon>
        <taxon>Russulaceae</taxon>
        <taxon>Lactarius</taxon>
    </lineage>
</organism>
<gene>
    <name evidence="2" type="ORF">EDB92DRAFT_1832179</name>
</gene>
<evidence type="ECO:0000313" key="2">
    <source>
        <dbReference type="EMBL" id="KAH8999050.1"/>
    </source>
</evidence>
<feature type="transmembrane region" description="Helical" evidence="1">
    <location>
        <begin position="33"/>
        <end position="52"/>
    </location>
</feature>
<keyword evidence="1" id="KW-0472">Membrane</keyword>
<proteinExistence type="predicted"/>
<sequence>MRDVPSLTLTFHCDCTAAHMIMLLNAFRVVSGLNLYVLTGTAAMLIQTSILYQDAVRRISRIPLLPKNTSTKPVTFQESIDHLKKWFHDQNRIARAGACRKGSKW</sequence>
<accession>A0AAD4LN32</accession>
<reference evidence="2" key="1">
    <citation type="submission" date="2022-01" db="EMBL/GenBank/DDBJ databases">
        <title>Comparative genomics reveals a dynamic genome evolution in the ectomycorrhizal milk-cap (Lactarius) mushrooms.</title>
        <authorList>
            <consortium name="DOE Joint Genome Institute"/>
            <person name="Lebreton A."/>
            <person name="Tang N."/>
            <person name="Kuo A."/>
            <person name="LaButti K."/>
            <person name="Drula E."/>
            <person name="Barry K."/>
            <person name="Clum A."/>
            <person name="Lipzen A."/>
            <person name="Mousain D."/>
            <person name="Ng V."/>
            <person name="Wang R."/>
            <person name="Wang X."/>
            <person name="Dai Y."/>
            <person name="Henrissat B."/>
            <person name="Grigoriev I.V."/>
            <person name="Guerin-Laguette A."/>
            <person name="Yu F."/>
            <person name="Martin F.M."/>
        </authorList>
    </citation>
    <scope>NUCLEOTIDE SEQUENCE</scope>
    <source>
        <strain evidence="2">QP</strain>
    </source>
</reference>
<protein>
    <submittedName>
        <fullName evidence="2">Uncharacterized protein</fullName>
    </submittedName>
</protein>
<dbReference type="AlphaFoldDB" id="A0AAD4LN32"/>